<organism evidence="2 3">
    <name type="scientific">Blastomyces percursus</name>
    <dbReference type="NCBI Taxonomy" id="1658174"/>
    <lineage>
        <taxon>Eukaryota</taxon>
        <taxon>Fungi</taxon>
        <taxon>Dikarya</taxon>
        <taxon>Ascomycota</taxon>
        <taxon>Pezizomycotina</taxon>
        <taxon>Eurotiomycetes</taxon>
        <taxon>Eurotiomycetidae</taxon>
        <taxon>Onygenales</taxon>
        <taxon>Ajellomycetaceae</taxon>
        <taxon>Blastomyces</taxon>
    </lineage>
</organism>
<reference evidence="2 3" key="1">
    <citation type="submission" date="2015-08" db="EMBL/GenBank/DDBJ databases">
        <title>Emmonsia species relationships and genome sequence.</title>
        <authorList>
            <person name="Cuomo C.A."/>
            <person name="Schwartz I.S."/>
            <person name="Kenyon C."/>
            <person name="De Hoog G.S."/>
            <person name="Govender N.P."/>
            <person name="Botha A."/>
            <person name="Moreno L."/>
            <person name="De Vries M."/>
            <person name="Munoz J.F."/>
            <person name="Stielow J.B."/>
        </authorList>
    </citation>
    <scope>NUCLEOTIDE SEQUENCE [LARGE SCALE GENOMIC DNA]</scope>
    <source>
        <strain evidence="2 3">EI222</strain>
    </source>
</reference>
<sequence>MGDREEAAILRQQIARLDEKLQRLRTASQDDPPAAPTDNANDLSPDLANYLRDKDIRIFFCTEQSPS</sequence>
<protein>
    <submittedName>
        <fullName evidence="2">Uncharacterized protein</fullName>
    </submittedName>
</protein>
<evidence type="ECO:0000313" key="3">
    <source>
        <dbReference type="Proteomes" id="UP000242791"/>
    </source>
</evidence>
<comment type="caution">
    <text evidence="2">The sequence shown here is derived from an EMBL/GenBank/DDBJ whole genome shotgun (WGS) entry which is preliminary data.</text>
</comment>
<proteinExistence type="predicted"/>
<gene>
    <name evidence="2" type="ORF">ACJ73_07139</name>
</gene>
<evidence type="ECO:0000313" key="2">
    <source>
        <dbReference type="EMBL" id="OJD21517.1"/>
    </source>
</evidence>
<feature type="region of interest" description="Disordered" evidence="1">
    <location>
        <begin position="26"/>
        <end position="46"/>
    </location>
</feature>
<keyword evidence="3" id="KW-1185">Reference proteome</keyword>
<dbReference type="VEuPathDB" id="FungiDB:ACJ73_07139"/>
<accession>A0A1J9R1N6</accession>
<dbReference type="Proteomes" id="UP000242791">
    <property type="component" value="Unassembled WGS sequence"/>
</dbReference>
<dbReference type="AlphaFoldDB" id="A0A1J9R1N6"/>
<name>A0A1J9R1N6_9EURO</name>
<dbReference type="EMBL" id="LGTZ01001381">
    <property type="protein sequence ID" value="OJD21517.1"/>
    <property type="molecule type" value="Genomic_DNA"/>
</dbReference>
<evidence type="ECO:0000256" key="1">
    <source>
        <dbReference type="SAM" id="MobiDB-lite"/>
    </source>
</evidence>